<keyword evidence="6 15" id="KW-0808">Transferase</keyword>
<dbReference type="SUPFAM" id="SSF53448">
    <property type="entry name" value="Nucleotide-diphospho-sugar transferases"/>
    <property type="match status" value="1"/>
</dbReference>
<dbReference type="InterPro" id="IPR050321">
    <property type="entry name" value="Glycosyltr_2/OpgH_subfam"/>
</dbReference>
<evidence type="ECO:0000256" key="9">
    <source>
        <dbReference type="ARBA" id="ARBA00022989"/>
    </source>
</evidence>
<dbReference type="EC" id="2.4.1.12" evidence="2"/>
<evidence type="ECO:0000256" key="3">
    <source>
        <dbReference type="ARBA" id="ARBA00022475"/>
    </source>
</evidence>
<organism evidence="15 16">
    <name type="scientific">Shouchella hunanensis</name>
    <dbReference type="NCBI Taxonomy" id="766894"/>
    <lineage>
        <taxon>Bacteria</taxon>
        <taxon>Bacillati</taxon>
        <taxon>Bacillota</taxon>
        <taxon>Bacilli</taxon>
        <taxon>Bacillales</taxon>
        <taxon>Bacillaceae</taxon>
        <taxon>Shouchella</taxon>
    </lineage>
</organism>
<evidence type="ECO:0000256" key="6">
    <source>
        <dbReference type="ARBA" id="ARBA00022679"/>
    </source>
</evidence>
<evidence type="ECO:0000313" key="15">
    <source>
        <dbReference type="EMBL" id="WDF02077.1"/>
    </source>
</evidence>
<dbReference type="Proteomes" id="UP001215143">
    <property type="component" value="Chromosome"/>
</dbReference>
<feature type="transmembrane region" description="Helical" evidence="12">
    <location>
        <begin position="500"/>
        <end position="522"/>
    </location>
</feature>
<protein>
    <recommendedName>
        <fullName evidence="2">cellulose synthase (UDP-forming)</fullName>
        <ecNumber evidence="2">2.4.1.12</ecNumber>
    </recommendedName>
</protein>
<evidence type="ECO:0000256" key="1">
    <source>
        <dbReference type="ARBA" id="ARBA00004429"/>
    </source>
</evidence>
<evidence type="ECO:0000256" key="7">
    <source>
        <dbReference type="ARBA" id="ARBA00022692"/>
    </source>
</evidence>
<feature type="transmembrane region" description="Helical" evidence="12">
    <location>
        <begin position="6"/>
        <end position="23"/>
    </location>
</feature>
<feature type="domain" description="Glycosyltransferase 2-like" evidence="13">
    <location>
        <begin position="107"/>
        <end position="276"/>
    </location>
</feature>
<dbReference type="InterPro" id="IPR001173">
    <property type="entry name" value="Glyco_trans_2-like"/>
</dbReference>
<dbReference type="CDD" id="cd06421">
    <property type="entry name" value="CESA_CelA_like"/>
    <property type="match status" value="1"/>
</dbReference>
<dbReference type="Pfam" id="PF07238">
    <property type="entry name" value="PilZ"/>
    <property type="match status" value="2"/>
</dbReference>
<dbReference type="InterPro" id="IPR003919">
    <property type="entry name" value="Cell_synth_A"/>
</dbReference>
<comment type="subcellular location">
    <subcellularLocation>
        <location evidence="1">Cell inner membrane</location>
        <topology evidence="1">Multi-pass membrane protein</topology>
    </subcellularLocation>
</comment>
<feature type="domain" description="PilZ" evidence="14">
    <location>
        <begin position="660"/>
        <end position="742"/>
    </location>
</feature>
<keyword evidence="4" id="KW-0997">Cell inner membrane</keyword>
<keyword evidence="10 12" id="KW-0472">Membrane</keyword>
<feature type="transmembrane region" description="Helical" evidence="12">
    <location>
        <begin position="368"/>
        <end position="385"/>
    </location>
</feature>
<evidence type="ECO:0000259" key="13">
    <source>
        <dbReference type="Pfam" id="PF00535"/>
    </source>
</evidence>
<dbReference type="InterPro" id="IPR009875">
    <property type="entry name" value="PilZ_domain"/>
</dbReference>
<feature type="transmembrane region" description="Helical" evidence="12">
    <location>
        <begin position="59"/>
        <end position="84"/>
    </location>
</feature>
<keyword evidence="3" id="KW-1003">Cell membrane</keyword>
<evidence type="ECO:0000256" key="12">
    <source>
        <dbReference type="SAM" id="Phobius"/>
    </source>
</evidence>
<feature type="transmembrane region" description="Helical" evidence="12">
    <location>
        <begin position="28"/>
        <end position="47"/>
    </location>
</feature>
<dbReference type="PANTHER" id="PTHR43867">
    <property type="entry name" value="CELLULOSE SYNTHASE CATALYTIC SUBUNIT A [UDP-FORMING]"/>
    <property type="match status" value="1"/>
</dbReference>
<evidence type="ECO:0000313" key="16">
    <source>
        <dbReference type="Proteomes" id="UP001215143"/>
    </source>
</evidence>
<keyword evidence="7 12" id="KW-0812">Transmembrane</keyword>
<evidence type="ECO:0000256" key="2">
    <source>
        <dbReference type="ARBA" id="ARBA00012539"/>
    </source>
</evidence>
<keyword evidence="5 15" id="KW-0328">Glycosyltransferase</keyword>
<dbReference type="Pfam" id="PF03552">
    <property type="entry name" value="Cellulose_synt"/>
    <property type="match status" value="1"/>
</dbReference>
<evidence type="ECO:0000259" key="14">
    <source>
        <dbReference type="Pfam" id="PF07238"/>
    </source>
</evidence>
<reference evidence="15 16" key="1">
    <citation type="submission" date="2023-02" db="EMBL/GenBank/DDBJ databases">
        <authorList>
            <person name="Liu G."/>
        </authorList>
    </citation>
    <scope>NUCLEOTIDE SEQUENCE [LARGE SCALE GENOMIC DNA]</scope>
    <source>
        <strain evidence="15 16">DSM 23008</strain>
    </source>
</reference>
<gene>
    <name evidence="15" type="ORF">PQ477_11135</name>
</gene>
<keyword evidence="9 12" id="KW-1133">Transmembrane helix</keyword>
<dbReference type="GO" id="GO:0016757">
    <property type="term" value="F:glycosyltransferase activity"/>
    <property type="evidence" value="ECO:0007669"/>
    <property type="project" value="UniProtKB-KW"/>
</dbReference>
<feature type="transmembrane region" description="Helical" evidence="12">
    <location>
        <begin position="422"/>
        <end position="441"/>
    </location>
</feature>
<feature type="transmembrane region" description="Helical" evidence="12">
    <location>
        <begin position="461"/>
        <end position="488"/>
    </location>
</feature>
<dbReference type="RefSeq" id="WP_274271819.1">
    <property type="nucleotide sequence ID" value="NZ_CP117834.1"/>
</dbReference>
<dbReference type="InterPro" id="IPR005150">
    <property type="entry name" value="Cellulose_synth"/>
</dbReference>
<dbReference type="Gene3D" id="3.90.550.10">
    <property type="entry name" value="Spore Coat Polysaccharide Biosynthesis Protein SpsA, Chain A"/>
    <property type="match status" value="1"/>
</dbReference>
<dbReference type="SUPFAM" id="SSF141371">
    <property type="entry name" value="PilZ domain-like"/>
    <property type="match status" value="2"/>
</dbReference>
<keyword evidence="8" id="KW-0135">Cellulose biosynthesis</keyword>
<feature type="transmembrane region" description="Helical" evidence="12">
    <location>
        <begin position="392"/>
        <end position="410"/>
    </location>
</feature>
<sequence length="748" mass="85615">MNDPSLYWLIGSTVLLLCLFFCAKKWAWARYALLIAFIAVTLLYLLWRSFFTLPTIGLVSLIFGILLLLAEWAGFLQSIVFTILSWRPFKRKAIPISVFDELPTVDVFIATYNEPEDLLKRTITASLQMRYPKEKLNVYVCDDGRRKSVQALVESIGNATYISRPTNEHQKAGNLNHALTLTSGEFIVTMDADMVPRASFLEQTLGHFIDPKVSFVQAPQVFYNADPFQYNLFFEDRITNEQDFFMRRLEEGKDRFNATMYVGSNALFRRTSLENIGGFATGVITEDMATGMLLQTNGQKSVFVNETLAVGLSPETYADLLKQRDRWCRGNIQVMRKWNPFTIKGLSFMQRLLYADGIHYWFFGMYKMIYLLAPILFLLFSIYSLQTDLSTLLLFWLPSFVASQLAFRIISGNKRSVLWSHVYEVALAPYMALSVLSEVFLKKEVRFNVTRKGVLQHKRHLLWLTSMPYLLLLGLSLTSIVLVGVHFLTPMTIFANSDMLYINLFWILYNLVALVMALLVSIERPRFRGAERFNVDINGMLTSDKREIECKIIDLSETGARLMVMNREDASWLSLDGEWTLSTNHLSQVPVTKEWINTKRTVAYVGISFDAISQHHYEALIAELFAHGKDIYSEREYNNASLLYAMLGFLKKTEQSPRQQERQSIRQAVSVPIMLQADDEIAATITDLSLSGCRVKMSDGNVPILPDQVIEIVGEDERIVSKKARVQWIQKRGRKLEAGLFFLPKQGG</sequence>
<evidence type="ECO:0000256" key="11">
    <source>
        <dbReference type="ARBA" id="ARBA00048682"/>
    </source>
</evidence>
<evidence type="ECO:0000256" key="10">
    <source>
        <dbReference type="ARBA" id="ARBA00023136"/>
    </source>
</evidence>
<keyword evidence="16" id="KW-1185">Reference proteome</keyword>
<dbReference type="Gene3D" id="2.40.10.220">
    <property type="entry name" value="predicted glycosyltransferase like domains"/>
    <property type="match status" value="2"/>
</dbReference>
<evidence type="ECO:0000256" key="8">
    <source>
        <dbReference type="ARBA" id="ARBA00022916"/>
    </source>
</evidence>
<feature type="domain" description="PilZ" evidence="14">
    <location>
        <begin position="528"/>
        <end position="625"/>
    </location>
</feature>
<dbReference type="InterPro" id="IPR029044">
    <property type="entry name" value="Nucleotide-diphossugar_trans"/>
</dbReference>
<dbReference type="Pfam" id="PF00535">
    <property type="entry name" value="Glycos_transf_2"/>
    <property type="match status" value="1"/>
</dbReference>
<accession>A0ABY7VZE7</accession>
<dbReference type="PANTHER" id="PTHR43867:SF2">
    <property type="entry name" value="CELLULOSE SYNTHASE CATALYTIC SUBUNIT A [UDP-FORMING]"/>
    <property type="match status" value="1"/>
</dbReference>
<evidence type="ECO:0000256" key="4">
    <source>
        <dbReference type="ARBA" id="ARBA00022519"/>
    </source>
</evidence>
<dbReference type="EMBL" id="CP117834">
    <property type="protein sequence ID" value="WDF02077.1"/>
    <property type="molecule type" value="Genomic_DNA"/>
</dbReference>
<proteinExistence type="predicted"/>
<name>A0ABY7VZE7_9BACI</name>
<dbReference type="PRINTS" id="PR01439">
    <property type="entry name" value="CELLSNTHASEA"/>
</dbReference>
<comment type="catalytic activity">
    <reaction evidence="11">
        <text>[(1-&gt;4)-beta-D-glucosyl](n) + UDP-alpha-D-glucose = [(1-&gt;4)-beta-D-glucosyl](n+1) + UDP + H(+)</text>
        <dbReference type="Rhea" id="RHEA:19929"/>
        <dbReference type="Rhea" id="RHEA-COMP:10033"/>
        <dbReference type="Rhea" id="RHEA-COMP:10034"/>
        <dbReference type="ChEBI" id="CHEBI:15378"/>
        <dbReference type="ChEBI" id="CHEBI:18246"/>
        <dbReference type="ChEBI" id="CHEBI:58223"/>
        <dbReference type="ChEBI" id="CHEBI:58885"/>
        <dbReference type="EC" id="2.4.1.12"/>
    </reaction>
</comment>
<evidence type="ECO:0000256" key="5">
    <source>
        <dbReference type="ARBA" id="ARBA00022676"/>
    </source>
</evidence>